<evidence type="ECO:0008006" key="3">
    <source>
        <dbReference type="Google" id="ProtNLM"/>
    </source>
</evidence>
<name>A0A179D6P2_9BACT</name>
<dbReference type="RefSeq" id="WP_068669188.1">
    <property type="nucleotide sequence ID" value="NZ_LWLG01000002.1"/>
</dbReference>
<protein>
    <recommendedName>
        <fullName evidence="3">DUF4398 domain-containing protein</fullName>
    </recommendedName>
</protein>
<evidence type="ECO:0000313" key="1">
    <source>
        <dbReference type="EMBL" id="OAQ21399.1"/>
    </source>
</evidence>
<dbReference type="EMBL" id="LWLG01000002">
    <property type="protein sequence ID" value="OAQ21399.1"/>
    <property type="molecule type" value="Genomic_DNA"/>
</dbReference>
<evidence type="ECO:0000313" key="2">
    <source>
        <dbReference type="Proteomes" id="UP000078390"/>
    </source>
</evidence>
<proteinExistence type="predicted"/>
<organism evidence="1 2">
    <name type="scientific">Thermosulfurimonas dismutans</name>
    <dbReference type="NCBI Taxonomy" id="999894"/>
    <lineage>
        <taxon>Bacteria</taxon>
        <taxon>Pseudomonadati</taxon>
        <taxon>Thermodesulfobacteriota</taxon>
        <taxon>Thermodesulfobacteria</taxon>
        <taxon>Thermodesulfobacteriales</taxon>
        <taxon>Thermodesulfobacteriaceae</taxon>
        <taxon>Thermosulfurimonas</taxon>
    </lineage>
</organism>
<accession>A0A179D6P2</accession>
<keyword evidence="2" id="KW-1185">Reference proteome</keyword>
<gene>
    <name evidence="1" type="ORF">TDIS_0620</name>
</gene>
<dbReference type="Proteomes" id="UP000078390">
    <property type="component" value="Unassembled WGS sequence"/>
</dbReference>
<sequence>MKKESRTFYLLLILIGLSSLAFKFPDFKAPEMPPYVKYRLSKLPLIGRFVEPPPPPEKEYLETKQLMEELSRARADRYAPELYSQIQKKWKRAEEYYHTGHYDWAEIYFDKIRKLSQEALSKARTIREKKKKAALAVLKKMRSSYESHKKKLPFEKRLKIELVLWRLETLIELEEFDLFATEAQEAQKNYHL</sequence>
<reference evidence="1 2" key="1">
    <citation type="submission" date="2016-04" db="EMBL/GenBank/DDBJ databases">
        <title>Genome analysis of Thermosulfurimonas dismutans, the first thermophilic sulfur-disproportionating bacterium of the phylum Thermodesulfobacteria.</title>
        <authorList>
            <person name="Mardanov A.V."/>
            <person name="Beletsky A.V."/>
            <person name="Kadnikov V.V."/>
            <person name="Slobodkin A.I."/>
            <person name="Ravin N.V."/>
        </authorList>
    </citation>
    <scope>NUCLEOTIDE SEQUENCE [LARGE SCALE GENOMIC DNA]</scope>
    <source>
        <strain evidence="1 2">S95</strain>
    </source>
</reference>
<comment type="caution">
    <text evidence="1">The sequence shown here is derived from an EMBL/GenBank/DDBJ whole genome shotgun (WGS) entry which is preliminary data.</text>
</comment>
<dbReference type="AlphaFoldDB" id="A0A179D6P2"/>